<dbReference type="Ensembl" id="ENSPKIT00000037409.1">
    <property type="protein sequence ID" value="ENSPKIP00000012998.1"/>
    <property type="gene ID" value="ENSPKIG00000000590.1"/>
</dbReference>
<dbReference type="SUPFAM" id="SSF81296">
    <property type="entry name" value="E set domains"/>
    <property type="match status" value="2"/>
</dbReference>
<dbReference type="PANTHER" id="PTHR11188">
    <property type="entry name" value="ARRESTIN DOMAIN CONTAINING PROTEIN"/>
    <property type="match status" value="1"/>
</dbReference>
<dbReference type="GO" id="GO:0007399">
    <property type="term" value="P:nervous system development"/>
    <property type="evidence" value="ECO:0007669"/>
    <property type="project" value="UniProtKB-ARBA"/>
</dbReference>
<dbReference type="SMART" id="SM01017">
    <property type="entry name" value="Arrestin_C"/>
    <property type="match status" value="1"/>
</dbReference>
<accession>A0A3B3R3Q0</accession>
<feature type="compositionally biased region" description="Pro residues" evidence="2">
    <location>
        <begin position="295"/>
        <end position="308"/>
    </location>
</feature>
<organism evidence="4 5">
    <name type="scientific">Paramormyrops kingsleyae</name>
    <dbReference type="NCBI Taxonomy" id="1676925"/>
    <lineage>
        <taxon>Eukaryota</taxon>
        <taxon>Metazoa</taxon>
        <taxon>Chordata</taxon>
        <taxon>Craniata</taxon>
        <taxon>Vertebrata</taxon>
        <taxon>Euteleostomi</taxon>
        <taxon>Actinopterygii</taxon>
        <taxon>Neopterygii</taxon>
        <taxon>Teleostei</taxon>
        <taxon>Osteoglossocephala</taxon>
        <taxon>Osteoglossomorpha</taxon>
        <taxon>Osteoglossiformes</taxon>
        <taxon>Mormyridae</taxon>
        <taxon>Paramormyrops</taxon>
    </lineage>
</organism>
<dbReference type="InterPro" id="IPR014752">
    <property type="entry name" value="Arrestin-like_C"/>
</dbReference>
<dbReference type="STRING" id="1676925.ENSPKIP00000012998"/>
<feature type="compositionally biased region" description="Polar residues" evidence="2">
    <location>
        <begin position="388"/>
        <end position="410"/>
    </location>
</feature>
<feature type="region of interest" description="Disordered" evidence="2">
    <location>
        <begin position="291"/>
        <end position="352"/>
    </location>
</feature>
<dbReference type="GO" id="GO:0031625">
    <property type="term" value="F:ubiquitin protein ligase binding"/>
    <property type="evidence" value="ECO:0007669"/>
    <property type="project" value="TreeGrafter"/>
</dbReference>
<dbReference type="OrthoDB" id="7785529at2759"/>
<sequence>MGKILVFEISFGSNKVVYSPGECITGAVKIVVGRTLQYKTIKVNCHGFCGVSNRENSSSWVLEEQYFNSTLSLADIGTLTPGEHSFPFQFLIPESSPTSFDGKFGRTVYRLTSVIETPRFSKDYNAVKPFYLLKPLNLNEVPDIEKPSSSQATKKFTYLLVKTGTVVLNAKCSMRGYIPGQVIELTTKIHNDSGKDTGHVLGALIQKVTYKTKRPIISARTIAEVQAAGVKAGGHTEWKEQIVVPSLPQSGLDGCRLIAIEYFIQVSLKCPEVLVTLPIYIGNLPISSPSVAPARAPPPIPADAPVPQPRVRSHTVTPTAPPADELATPAAAKTRAPQVKSCHSSPGLPPPVSPRTFRHTPNQGQCQSLRDRAHSSAGPMEGTIHFSGRNSTPAPTNRASAMQNRTSNYLQDPPPTYEESCSDNDPRFSAGRRPTAGF</sequence>
<keyword evidence="5" id="KW-1185">Reference proteome</keyword>
<dbReference type="GO" id="GO:0005737">
    <property type="term" value="C:cytoplasm"/>
    <property type="evidence" value="ECO:0007669"/>
    <property type="project" value="TreeGrafter"/>
</dbReference>
<dbReference type="InterPro" id="IPR014756">
    <property type="entry name" value="Ig_E-set"/>
</dbReference>
<evidence type="ECO:0000256" key="1">
    <source>
        <dbReference type="ARBA" id="ARBA00005298"/>
    </source>
</evidence>
<comment type="similarity">
    <text evidence="1">Belongs to the arrestin family.</text>
</comment>
<evidence type="ECO:0000256" key="2">
    <source>
        <dbReference type="SAM" id="MobiDB-lite"/>
    </source>
</evidence>
<dbReference type="GO" id="GO:1990756">
    <property type="term" value="F:ubiquitin-like ligase-substrate adaptor activity"/>
    <property type="evidence" value="ECO:0007669"/>
    <property type="project" value="TreeGrafter"/>
</dbReference>
<dbReference type="InterPro" id="IPR011021">
    <property type="entry name" value="Arrestin-like_N"/>
</dbReference>
<evidence type="ECO:0000313" key="5">
    <source>
        <dbReference type="Proteomes" id="UP000261540"/>
    </source>
</evidence>
<evidence type="ECO:0000259" key="3">
    <source>
        <dbReference type="SMART" id="SM01017"/>
    </source>
</evidence>
<dbReference type="Pfam" id="PF02752">
    <property type="entry name" value="Arrestin_C"/>
    <property type="match status" value="1"/>
</dbReference>
<dbReference type="GO" id="GO:0015031">
    <property type="term" value="P:protein transport"/>
    <property type="evidence" value="ECO:0007669"/>
    <property type="project" value="TreeGrafter"/>
</dbReference>
<dbReference type="Proteomes" id="UP000261540">
    <property type="component" value="Unplaced"/>
</dbReference>
<dbReference type="InterPro" id="IPR011022">
    <property type="entry name" value="Arrestin_C-like"/>
</dbReference>
<reference evidence="4" key="1">
    <citation type="submission" date="2025-08" db="UniProtKB">
        <authorList>
            <consortium name="Ensembl"/>
        </authorList>
    </citation>
    <scope>IDENTIFICATION</scope>
</reference>
<dbReference type="AlphaFoldDB" id="A0A3B3R3Q0"/>
<dbReference type="PANTHER" id="PTHR11188:SF176">
    <property type="entry name" value="ARRESTIN DOMAIN-CONTAINING PROTEIN 1"/>
    <property type="match status" value="1"/>
</dbReference>
<feature type="region of interest" description="Disordered" evidence="2">
    <location>
        <begin position="373"/>
        <end position="438"/>
    </location>
</feature>
<name>A0A3B3R3Q0_9TELE</name>
<protein>
    <submittedName>
        <fullName evidence="4">Arrestin domain containing 1</fullName>
    </submittedName>
</protein>
<proteinExistence type="inferred from homology"/>
<dbReference type="InterPro" id="IPR050357">
    <property type="entry name" value="Arrestin_domain-protein"/>
</dbReference>
<dbReference type="Gene3D" id="2.60.40.640">
    <property type="match status" value="2"/>
</dbReference>
<evidence type="ECO:0000313" key="4">
    <source>
        <dbReference type="Ensembl" id="ENSPKIP00000012998.1"/>
    </source>
</evidence>
<dbReference type="Pfam" id="PF00339">
    <property type="entry name" value="Arrestin_N"/>
    <property type="match status" value="1"/>
</dbReference>
<reference evidence="4" key="2">
    <citation type="submission" date="2025-09" db="UniProtKB">
        <authorList>
            <consortium name="Ensembl"/>
        </authorList>
    </citation>
    <scope>IDENTIFICATION</scope>
</reference>
<dbReference type="GeneTree" id="ENSGT00940000159652"/>
<feature type="domain" description="Arrestin C-terminal-like" evidence="3">
    <location>
        <begin position="162"/>
        <end position="286"/>
    </location>
</feature>